<dbReference type="GO" id="GO:0003824">
    <property type="term" value="F:catalytic activity"/>
    <property type="evidence" value="ECO:0007669"/>
    <property type="project" value="UniProtKB-ARBA"/>
</dbReference>
<dbReference type="EMBL" id="BSFP01000155">
    <property type="protein sequence ID" value="GLL08525.1"/>
    <property type="molecule type" value="Genomic_DNA"/>
</dbReference>
<gene>
    <name evidence="2" type="ORF">GCM10017581_102920</name>
</gene>
<dbReference type="Pfam" id="PF12697">
    <property type="entry name" value="Abhydrolase_6"/>
    <property type="match status" value="1"/>
</dbReference>
<evidence type="ECO:0000259" key="1">
    <source>
        <dbReference type="Pfam" id="PF12697"/>
    </source>
</evidence>
<feature type="domain" description="AB hydrolase-1" evidence="1">
    <location>
        <begin position="14"/>
        <end position="230"/>
    </location>
</feature>
<dbReference type="PANTHER" id="PTHR43689">
    <property type="entry name" value="HYDROLASE"/>
    <property type="match status" value="1"/>
</dbReference>
<name>A0A9W6KY29_9ACTN</name>
<accession>A0A9W6KY29</accession>
<dbReference type="Gene3D" id="3.40.50.1820">
    <property type="entry name" value="alpha/beta hydrolase"/>
    <property type="match status" value="1"/>
</dbReference>
<dbReference type="AlphaFoldDB" id="A0A9W6KY29"/>
<comment type="caution">
    <text evidence="2">The sequence shown here is derived from an EMBL/GenBank/DDBJ whole genome shotgun (WGS) entry which is preliminary data.</text>
</comment>
<dbReference type="PANTHER" id="PTHR43689:SF8">
    <property type="entry name" value="ALPHA_BETA-HYDROLASES SUPERFAMILY PROTEIN"/>
    <property type="match status" value="1"/>
</dbReference>
<evidence type="ECO:0000313" key="3">
    <source>
        <dbReference type="Proteomes" id="UP001143480"/>
    </source>
</evidence>
<sequence>MTWQPPDGPARGSVVLLHGVTAQAATWWRIGPALGSLGWQTTAIDLPGHGLAGPLGKQPRFEELVEDVGRQLPARVDLLVGHSLGAIVALLLAEHAAAVVLEDPPDGLGDDRDIRLGHEVGAARSDPDWARAQLRQHNPDWAEQDVTHAVDGLLRVDLPGLVAVLARDIGWDLPALVAQAGRPTLVLAPPPESGGALATDRAAVRELVGPDRFVEVDGGHCMHRSRPQWWLDRVDAFAEAVLSGRA</sequence>
<proteinExistence type="predicted"/>
<reference evidence="2" key="1">
    <citation type="journal article" date="2014" name="Int. J. Syst. Evol. Microbiol.">
        <title>Complete genome sequence of Corynebacterium casei LMG S-19264T (=DSM 44701T), isolated from a smear-ripened cheese.</title>
        <authorList>
            <consortium name="US DOE Joint Genome Institute (JGI-PGF)"/>
            <person name="Walter F."/>
            <person name="Albersmeier A."/>
            <person name="Kalinowski J."/>
            <person name="Ruckert C."/>
        </authorList>
    </citation>
    <scope>NUCLEOTIDE SEQUENCE</scope>
    <source>
        <strain evidence="2">VKM Ac-1321</strain>
    </source>
</reference>
<dbReference type="InterPro" id="IPR000073">
    <property type="entry name" value="AB_hydrolase_1"/>
</dbReference>
<keyword evidence="3" id="KW-1185">Reference proteome</keyword>
<protein>
    <recommendedName>
        <fullName evidence="1">AB hydrolase-1 domain-containing protein</fullName>
    </recommendedName>
</protein>
<evidence type="ECO:0000313" key="2">
    <source>
        <dbReference type="EMBL" id="GLL08525.1"/>
    </source>
</evidence>
<dbReference type="SUPFAM" id="SSF53474">
    <property type="entry name" value="alpha/beta-Hydrolases"/>
    <property type="match status" value="1"/>
</dbReference>
<dbReference type="InterPro" id="IPR029058">
    <property type="entry name" value="AB_hydrolase_fold"/>
</dbReference>
<organism evidence="2 3">
    <name type="scientific">Dactylosporangium matsuzakiense</name>
    <dbReference type="NCBI Taxonomy" id="53360"/>
    <lineage>
        <taxon>Bacteria</taxon>
        <taxon>Bacillati</taxon>
        <taxon>Actinomycetota</taxon>
        <taxon>Actinomycetes</taxon>
        <taxon>Micromonosporales</taxon>
        <taxon>Micromonosporaceae</taxon>
        <taxon>Dactylosporangium</taxon>
    </lineage>
</organism>
<dbReference type="Proteomes" id="UP001143480">
    <property type="component" value="Unassembled WGS sequence"/>
</dbReference>
<reference evidence="2" key="2">
    <citation type="submission" date="2023-01" db="EMBL/GenBank/DDBJ databases">
        <authorList>
            <person name="Sun Q."/>
            <person name="Evtushenko L."/>
        </authorList>
    </citation>
    <scope>NUCLEOTIDE SEQUENCE</scope>
    <source>
        <strain evidence="2">VKM Ac-1321</strain>
    </source>
</reference>